<keyword evidence="15" id="KW-1185">Reference proteome</keyword>
<proteinExistence type="inferred from homology"/>
<dbReference type="PIRSF" id="PIRSF000804">
    <property type="entry name" value="DNA_pol_III_b"/>
    <property type="match status" value="1"/>
</dbReference>
<keyword evidence="5 10" id="KW-0808">Transferase</keyword>
<dbReference type="CDD" id="cd00140">
    <property type="entry name" value="beta_clamp"/>
    <property type="match status" value="1"/>
</dbReference>
<keyword evidence="8 10" id="KW-0239">DNA-directed DNA polymerase</keyword>
<evidence type="ECO:0000259" key="12">
    <source>
        <dbReference type="Pfam" id="PF02767"/>
    </source>
</evidence>
<dbReference type="PANTHER" id="PTHR30478">
    <property type="entry name" value="DNA POLYMERASE III SUBUNIT BETA"/>
    <property type="match status" value="1"/>
</dbReference>
<comment type="subunit">
    <text evidence="10">Forms a ring-shaped head-to-tail homodimer around DNA.</text>
</comment>
<dbReference type="NCBIfam" id="TIGR00663">
    <property type="entry name" value="dnan"/>
    <property type="match status" value="1"/>
</dbReference>
<gene>
    <name evidence="14" type="ORF">SAMN03097708_02817</name>
</gene>
<evidence type="ECO:0000256" key="4">
    <source>
        <dbReference type="ARBA" id="ARBA00022490"/>
    </source>
</evidence>
<evidence type="ECO:0000259" key="11">
    <source>
        <dbReference type="Pfam" id="PF00712"/>
    </source>
</evidence>
<name>A0A1G5QVD2_9GAMM</name>
<dbReference type="Pfam" id="PF02768">
    <property type="entry name" value="DNA_pol3_beta_3"/>
    <property type="match status" value="1"/>
</dbReference>
<evidence type="ECO:0000256" key="3">
    <source>
        <dbReference type="ARBA" id="ARBA00021035"/>
    </source>
</evidence>
<dbReference type="AlphaFoldDB" id="A0A1G5QVD2"/>
<dbReference type="SUPFAM" id="SSF55979">
    <property type="entry name" value="DNA clamp"/>
    <property type="match status" value="3"/>
</dbReference>
<feature type="domain" description="DNA polymerase III beta sliding clamp N-terminal" evidence="11">
    <location>
        <begin position="1"/>
        <end position="117"/>
    </location>
</feature>
<keyword evidence="6 10" id="KW-0548">Nucleotidyltransferase</keyword>
<dbReference type="GO" id="GO:0003677">
    <property type="term" value="F:DNA binding"/>
    <property type="evidence" value="ECO:0007669"/>
    <property type="project" value="UniProtKB-UniRule"/>
</dbReference>
<dbReference type="FunFam" id="3.10.150.10:FF:000001">
    <property type="entry name" value="Beta sliding clamp"/>
    <property type="match status" value="1"/>
</dbReference>
<organism evidence="14 15">
    <name type="scientific">Thiohalomonas denitrificans</name>
    <dbReference type="NCBI Taxonomy" id="415747"/>
    <lineage>
        <taxon>Bacteria</taxon>
        <taxon>Pseudomonadati</taxon>
        <taxon>Pseudomonadota</taxon>
        <taxon>Gammaproteobacteria</taxon>
        <taxon>Thiohalomonadales</taxon>
        <taxon>Thiohalomonadaceae</taxon>
        <taxon>Thiohalomonas</taxon>
    </lineage>
</organism>
<evidence type="ECO:0000256" key="9">
    <source>
        <dbReference type="ARBA" id="ARBA00023125"/>
    </source>
</evidence>
<evidence type="ECO:0000256" key="5">
    <source>
        <dbReference type="ARBA" id="ARBA00022679"/>
    </source>
</evidence>
<dbReference type="InterPro" id="IPR001001">
    <property type="entry name" value="DNA_polIII_beta"/>
</dbReference>
<keyword evidence="4 10" id="KW-0963">Cytoplasm</keyword>
<dbReference type="SMART" id="SM00480">
    <property type="entry name" value="POL3Bc"/>
    <property type="match status" value="1"/>
</dbReference>
<dbReference type="RefSeq" id="WP_092998433.1">
    <property type="nucleotide sequence ID" value="NZ_FMWD01000009.1"/>
</dbReference>
<evidence type="ECO:0000256" key="1">
    <source>
        <dbReference type="ARBA" id="ARBA00004496"/>
    </source>
</evidence>
<accession>A0A1G5QVD2</accession>
<dbReference type="OrthoDB" id="8421503at2"/>
<dbReference type="GO" id="GO:0003887">
    <property type="term" value="F:DNA-directed DNA polymerase activity"/>
    <property type="evidence" value="ECO:0007669"/>
    <property type="project" value="UniProtKB-UniRule"/>
</dbReference>
<evidence type="ECO:0000313" key="14">
    <source>
        <dbReference type="EMBL" id="SCZ65231.1"/>
    </source>
</evidence>
<evidence type="ECO:0000256" key="8">
    <source>
        <dbReference type="ARBA" id="ARBA00022932"/>
    </source>
</evidence>
<dbReference type="GO" id="GO:0008408">
    <property type="term" value="F:3'-5' exonuclease activity"/>
    <property type="evidence" value="ECO:0007669"/>
    <property type="project" value="InterPro"/>
</dbReference>
<dbReference type="Proteomes" id="UP000199648">
    <property type="component" value="Unassembled WGS sequence"/>
</dbReference>
<dbReference type="GO" id="GO:0006271">
    <property type="term" value="P:DNA strand elongation involved in DNA replication"/>
    <property type="evidence" value="ECO:0007669"/>
    <property type="project" value="TreeGrafter"/>
</dbReference>
<dbReference type="STRING" id="415747.SAMN03097708_02817"/>
<dbReference type="EMBL" id="FMWD01000009">
    <property type="protein sequence ID" value="SCZ65231.1"/>
    <property type="molecule type" value="Genomic_DNA"/>
</dbReference>
<comment type="similarity">
    <text evidence="2 10">Belongs to the beta sliding clamp family.</text>
</comment>
<evidence type="ECO:0000256" key="6">
    <source>
        <dbReference type="ARBA" id="ARBA00022695"/>
    </source>
</evidence>
<keyword evidence="9" id="KW-0238">DNA-binding</keyword>
<keyword evidence="7 10" id="KW-0235">DNA replication</keyword>
<feature type="domain" description="DNA polymerase III beta sliding clamp central" evidence="12">
    <location>
        <begin position="129"/>
        <end position="243"/>
    </location>
</feature>
<dbReference type="GO" id="GO:0005737">
    <property type="term" value="C:cytoplasm"/>
    <property type="evidence" value="ECO:0007669"/>
    <property type="project" value="UniProtKB-SubCell"/>
</dbReference>
<dbReference type="InterPro" id="IPR022635">
    <property type="entry name" value="DNA_polIII_beta_C"/>
</dbReference>
<evidence type="ECO:0000259" key="13">
    <source>
        <dbReference type="Pfam" id="PF02768"/>
    </source>
</evidence>
<dbReference type="PANTHER" id="PTHR30478:SF0">
    <property type="entry name" value="BETA SLIDING CLAMP"/>
    <property type="match status" value="1"/>
</dbReference>
<evidence type="ECO:0000256" key="2">
    <source>
        <dbReference type="ARBA" id="ARBA00010752"/>
    </source>
</evidence>
<dbReference type="Gene3D" id="3.70.10.10">
    <property type="match status" value="1"/>
</dbReference>
<dbReference type="InterPro" id="IPR022634">
    <property type="entry name" value="DNA_polIII_beta_N"/>
</dbReference>
<sequence>MRFTISREALLRPLQVVGGVVEKRQTLPVLSNILVNVEPDRVTLTGTDLEVELTAAVNVIGADTGDVTLPARKFMDICRALPEGAEIDISVDGEKARLRSGKSRFTLATLPAAEFPATEAVAGAFEFEISQGELRHLIEKTQFCMANQDVRYYLNGLLLEFNAGSLRTVATDGHRLALSDRVAEQTGTEQRQVIIPRKGVVELFRLLEDSKEPCRVQLNTNHIKVELPNIGFTSKLVDGRFPDYERVVPKGGDKIVTADREGLRQALVRTAILSNEKYRGIRLELSSGQLRAVVNNPEQEEAEEELDVEYQGEPLEIGFNVAYLLEAINAIDQDEVEITLSDPNSSCLVRGVGNEESRYVVMPMRL</sequence>
<comment type="function">
    <text evidence="10">Confers DNA tethering and processivity to DNA polymerases and other proteins. Acts as a clamp, forming a ring around DNA (a reaction catalyzed by the clamp-loading complex) which diffuses in an ATP-independent manner freely and bidirectionally along dsDNA. Initially characterized for its ability to contact the catalytic subunit of DNA polymerase III (Pol III), a complex, multichain enzyme responsible for most of the replicative synthesis in bacteria; Pol III exhibits 3'-5' exonuclease proofreading activity. The beta chain is required for initiation of replication as well as for processivity of DNA replication.</text>
</comment>
<dbReference type="GO" id="GO:0042802">
    <property type="term" value="F:identical protein binding"/>
    <property type="evidence" value="ECO:0007669"/>
    <property type="project" value="UniProtKB-ARBA"/>
</dbReference>
<reference evidence="14 15" key="1">
    <citation type="submission" date="2016-10" db="EMBL/GenBank/DDBJ databases">
        <authorList>
            <person name="de Groot N.N."/>
        </authorList>
    </citation>
    <scope>NUCLEOTIDE SEQUENCE [LARGE SCALE GENOMIC DNA]</scope>
    <source>
        <strain evidence="14 15">HLD2</strain>
    </source>
</reference>
<dbReference type="InterPro" id="IPR022637">
    <property type="entry name" value="DNA_polIII_beta_cen"/>
</dbReference>
<comment type="subcellular location">
    <subcellularLocation>
        <location evidence="1 10">Cytoplasm</location>
    </subcellularLocation>
</comment>
<evidence type="ECO:0000256" key="10">
    <source>
        <dbReference type="PIRNR" id="PIRNR000804"/>
    </source>
</evidence>
<protein>
    <recommendedName>
        <fullName evidence="3 10">Beta sliding clamp</fullName>
    </recommendedName>
</protein>
<dbReference type="Pfam" id="PF02767">
    <property type="entry name" value="DNA_pol3_beta_2"/>
    <property type="match status" value="1"/>
</dbReference>
<evidence type="ECO:0000256" key="7">
    <source>
        <dbReference type="ARBA" id="ARBA00022705"/>
    </source>
</evidence>
<feature type="domain" description="DNA polymerase III beta sliding clamp C-terminal" evidence="13">
    <location>
        <begin position="246"/>
        <end position="365"/>
    </location>
</feature>
<evidence type="ECO:0000313" key="15">
    <source>
        <dbReference type="Proteomes" id="UP000199648"/>
    </source>
</evidence>
<dbReference type="InterPro" id="IPR046938">
    <property type="entry name" value="DNA_clamp_sf"/>
</dbReference>
<dbReference type="GO" id="GO:0009360">
    <property type="term" value="C:DNA polymerase III complex"/>
    <property type="evidence" value="ECO:0007669"/>
    <property type="project" value="InterPro"/>
</dbReference>
<dbReference type="Pfam" id="PF00712">
    <property type="entry name" value="DNA_pol3_beta"/>
    <property type="match status" value="1"/>
</dbReference>
<dbReference type="Gene3D" id="3.10.150.10">
    <property type="entry name" value="DNA Polymerase III, subunit A, domain 2"/>
    <property type="match status" value="1"/>
</dbReference>